<protein>
    <submittedName>
        <fullName evidence="1">Phosphate transport system regulatory protein PhoU</fullName>
    </submittedName>
</protein>
<proteinExistence type="predicted"/>
<evidence type="ECO:0000313" key="1">
    <source>
        <dbReference type="EMBL" id="GKX66592.1"/>
    </source>
</evidence>
<gene>
    <name evidence="1" type="ORF">rsdtw13_18500</name>
</gene>
<comment type="caution">
    <text evidence="1">The sequence shown here is derived from an EMBL/GenBank/DDBJ whole genome shotgun (WGS) entry which is preliminary data.</text>
</comment>
<sequence length="217" mass="25062">MSRIVFDKKLGYVHEDLVKMGSMVEKQLHSCIDALKNHDVELANKVIDNDDIVDDLQRQIEEKSIRLIAQNQPLATDLRDIFTAIKIVTDLERMADHAVDIAKIVTKMGKEHYIKELIDIPKMAEKVQEMIKLSIDAYIAGDVKAAYDICLKDDEIDAYYKKIFDELLEHMKSNENLNQVSQLLFVCKYLERVADHTTNICEWTIFLVTGKYVDLNE</sequence>
<keyword evidence="2" id="KW-1185">Reference proteome</keyword>
<organism evidence="1 2">
    <name type="scientific">Inconstantimicrobium mannanitabidum</name>
    <dbReference type="NCBI Taxonomy" id="1604901"/>
    <lineage>
        <taxon>Bacteria</taxon>
        <taxon>Bacillati</taxon>
        <taxon>Bacillota</taxon>
        <taxon>Clostridia</taxon>
        <taxon>Eubacteriales</taxon>
        <taxon>Clostridiaceae</taxon>
        <taxon>Inconstantimicrobium</taxon>
    </lineage>
</organism>
<accession>A0ACB5RBI2</accession>
<reference evidence="1" key="1">
    <citation type="journal article" date="2025" name="Int. J. Syst. Evol. Microbiol.">
        <title>Inconstantimicrobium mannanitabidum sp. nov., a novel member of the family Clostridiaceae isolated from anoxic soil under the treatment of reductive soil disinfestation.</title>
        <authorList>
            <person name="Ueki A."/>
            <person name="Tonouchi A."/>
            <person name="Honma S."/>
            <person name="Kaku N."/>
            <person name="Ueki K."/>
        </authorList>
    </citation>
    <scope>NUCLEOTIDE SEQUENCE</scope>
    <source>
        <strain evidence="1">TW13</strain>
    </source>
</reference>
<dbReference type="EMBL" id="BROD01000001">
    <property type="protein sequence ID" value="GKX66592.1"/>
    <property type="molecule type" value="Genomic_DNA"/>
</dbReference>
<dbReference type="Proteomes" id="UP001058074">
    <property type="component" value="Unassembled WGS sequence"/>
</dbReference>
<name>A0ACB5RBI2_9CLOT</name>
<evidence type="ECO:0000313" key="2">
    <source>
        <dbReference type="Proteomes" id="UP001058074"/>
    </source>
</evidence>